<feature type="domain" description="Type I restriction modification DNA specificity" evidence="4">
    <location>
        <begin position="358"/>
        <end position="506"/>
    </location>
</feature>
<dbReference type="eggNOG" id="COG0732">
    <property type="taxonomic scope" value="Bacteria"/>
</dbReference>
<dbReference type="GO" id="GO:0003677">
    <property type="term" value="F:DNA binding"/>
    <property type="evidence" value="ECO:0007669"/>
    <property type="project" value="UniProtKB-KW"/>
</dbReference>
<gene>
    <name evidence="5" type="ORF">MGM1_0590</name>
</gene>
<dbReference type="Proteomes" id="UP000030066">
    <property type="component" value="Chromosome"/>
</dbReference>
<evidence type="ECO:0000256" key="2">
    <source>
        <dbReference type="ARBA" id="ARBA00022747"/>
    </source>
</evidence>
<protein>
    <submittedName>
        <fullName evidence="5">Type I restriction modification DNA specificity domain protein</fullName>
    </submittedName>
</protein>
<evidence type="ECO:0000256" key="1">
    <source>
        <dbReference type="ARBA" id="ARBA00010923"/>
    </source>
</evidence>
<sequence length="514" mass="59637">MLMNNLFDFSKWKKFKVGDILQRKKIKSVSSIIGDLEDGNDIVVGNSAINNGVIQYKNITDKIYINPSNVLSYGAKGGKFFYQSKQWSSTDHVHMFVSEKLNEYTQSFLCTVLNHMLKVKGGWQSSLESSVLDEIIMLPSDNSGGPDWQFMEDYIKALRERERESTELAECYEVKQLQPFEQIKWSKFKLENVFKVLKSKNVNSENAKDAGIGKTPYVTRSEFNNGVNFLINSNDFELNKGNCLTIGGEGAIVFYQPDDFVSGNNITKIYHKKLNENIGLFLVTLLKLEKSRYSYNRAYNKKNIEETIIKLPVTFSGEIDWQYMEDYVKALRERERESTQVVLKTTLLKFLNLDSSYWIKFPIKQFFNITRGKRIVFNEDYFANKDEQNIYPVITATSRNNSVDGYYFAFNCNGNCICCGGEAAGMLSTYQMDKCWVMDRSRILSPKFKEFNKYLAMFFITLINTNQYRFSYGRSANPIDIEKILIPLPVNINNQPDWEYIEEYIKSLPYSKYI</sequence>
<keyword evidence="3" id="KW-0238">DNA-binding</keyword>
<reference evidence="5 6" key="1">
    <citation type="journal article" date="2014" name="PLoS ONE">
        <title>An emerging Mycoplasma associated with trichomoniasis, vaginal infection and disease.</title>
        <authorList>
            <consortium name="Vaginal Microbiome Consortium"/>
            <person name="Fettweis J.M."/>
            <person name="Serrano M.G."/>
            <person name="Huang B."/>
            <person name="Brooks J.P."/>
            <person name="Glascock A.L."/>
            <person name="Sheth N.U."/>
            <person name="Strauss J.F.III."/>
            <person name="Jefferson K.K."/>
            <person name="Buck G.A."/>
        </authorList>
    </citation>
    <scope>NUCLEOTIDE SEQUENCE [LARGE SCALE GENOMIC DNA]</scope>
    <source>
        <strain evidence="5 6">VCU_M1</strain>
    </source>
</reference>
<dbReference type="GO" id="GO:0009307">
    <property type="term" value="P:DNA restriction-modification system"/>
    <property type="evidence" value="ECO:0007669"/>
    <property type="project" value="UniProtKB-KW"/>
</dbReference>
<dbReference type="STRING" id="1318617.MGM1_0590"/>
<organism evidence="5 6">
    <name type="scientific">Candidatus Malacoplasma girerdii</name>
    <dbReference type="NCBI Taxonomy" id="1318617"/>
    <lineage>
        <taxon>Bacteria</taxon>
        <taxon>Bacillati</taxon>
        <taxon>Mycoplasmatota</taxon>
        <taxon>Mycoplasmoidales</taxon>
        <taxon>Mycoplasmoidaceae</taxon>
        <taxon>Malacoplasma</taxon>
    </lineage>
</organism>
<keyword evidence="2" id="KW-0680">Restriction system</keyword>
<feature type="domain" description="Type I restriction modification DNA specificity" evidence="4">
    <location>
        <begin position="184"/>
        <end position="335"/>
    </location>
</feature>
<dbReference type="Pfam" id="PF01420">
    <property type="entry name" value="Methylase_S"/>
    <property type="match status" value="3"/>
</dbReference>
<dbReference type="HOGENOM" id="CLU_039161_2_0_14"/>
<dbReference type="KEGG" id="mgj:MGM1_0590"/>
<feature type="domain" description="Type I restriction modification DNA specificity" evidence="4">
    <location>
        <begin position="10"/>
        <end position="163"/>
    </location>
</feature>
<keyword evidence="6" id="KW-1185">Reference proteome</keyword>
<evidence type="ECO:0000259" key="4">
    <source>
        <dbReference type="Pfam" id="PF01420"/>
    </source>
</evidence>
<dbReference type="REBASE" id="95976">
    <property type="entry name" value="S.MspM1ORF600P"/>
</dbReference>
<dbReference type="SUPFAM" id="SSF116734">
    <property type="entry name" value="DNA methylase specificity domain"/>
    <property type="match status" value="2"/>
</dbReference>
<accession>A0A097SS94</accession>
<dbReference type="InterPro" id="IPR000055">
    <property type="entry name" value="Restrct_endonuc_typeI_TRD"/>
</dbReference>
<dbReference type="Gene3D" id="3.90.220.20">
    <property type="entry name" value="DNA methylase specificity domains"/>
    <property type="match status" value="3"/>
</dbReference>
<proteinExistence type="inferred from homology"/>
<name>A0A097SS94_9BACT</name>
<evidence type="ECO:0000256" key="3">
    <source>
        <dbReference type="ARBA" id="ARBA00023125"/>
    </source>
</evidence>
<dbReference type="EMBL" id="CP007711">
    <property type="protein sequence ID" value="AIV03446.1"/>
    <property type="molecule type" value="Genomic_DNA"/>
</dbReference>
<evidence type="ECO:0000313" key="5">
    <source>
        <dbReference type="EMBL" id="AIV03446.1"/>
    </source>
</evidence>
<comment type="similarity">
    <text evidence="1">Belongs to the type-I restriction system S methylase family.</text>
</comment>
<dbReference type="AlphaFoldDB" id="A0A097SS94"/>
<dbReference type="InterPro" id="IPR044946">
    <property type="entry name" value="Restrct_endonuc_typeI_TRD_sf"/>
</dbReference>
<evidence type="ECO:0000313" key="6">
    <source>
        <dbReference type="Proteomes" id="UP000030066"/>
    </source>
</evidence>